<organism evidence="3 4">
    <name type="scientific">Rhodococcus jostii</name>
    <dbReference type="NCBI Taxonomy" id="132919"/>
    <lineage>
        <taxon>Bacteria</taxon>
        <taxon>Bacillati</taxon>
        <taxon>Actinomycetota</taxon>
        <taxon>Actinomycetes</taxon>
        <taxon>Mycobacteriales</taxon>
        <taxon>Nocardiaceae</taxon>
        <taxon>Rhodococcus</taxon>
    </lineage>
</organism>
<evidence type="ECO:0000313" key="4">
    <source>
        <dbReference type="Proteomes" id="UP001185737"/>
    </source>
</evidence>
<dbReference type="Gene3D" id="3.50.50.60">
    <property type="entry name" value="FAD/NAD(P)-binding domain"/>
    <property type="match status" value="1"/>
</dbReference>
<evidence type="ECO:0000256" key="1">
    <source>
        <dbReference type="ARBA" id="ARBA00023002"/>
    </source>
</evidence>
<dbReference type="EC" id="1.-.-.-" evidence="3"/>
<dbReference type="Proteomes" id="UP001185737">
    <property type="component" value="Unassembled WGS sequence"/>
</dbReference>
<evidence type="ECO:0000313" key="3">
    <source>
        <dbReference type="EMBL" id="MDV6286820.1"/>
    </source>
</evidence>
<dbReference type="PANTHER" id="PTHR13847:SF289">
    <property type="entry name" value="GLYCINE OXIDASE"/>
    <property type="match status" value="1"/>
</dbReference>
<dbReference type="PANTHER" id="PTHR13847">
    <property type="entry name" value="SARCOSINE DEHYDROGENASE-RELATED"/>
    <property type="match status" value="1"/>
</dbReference>
<dbReference type="InterPro" id="IPR036188">
    <property type="entry name" value="FAD/NAD-bd_sf"/>
</dbReference>
<protein>
    <submittedName>
        <fullName evidence="3">FAD-binding oxidoreductase</fullName>
        <ecNumber evidence="3">1.-.-.-</ecNumber>
    </submittedName>
</protein>
<dbReference type="Gene3D" id="3.30.9.10">
    <property type="entry name" value="D-Amino Acid Oxidase, subunit A, domain 2"/>
    <property type="match status" value="1"/>
</dbReference>
<dbReference type="InterPro" id="IPR006076">
    <property type="entry name" value="FAD-dep_OxRdtase"/>
</dbReference>
<dbReference type="SUPFAM" id="SSF51905">
    <property type="entry name" value="FAD/NAD(P)-binding domain"/>
    <property type="match status" value="1"/>
</dbReference>
<dbReference type="RefSeq" id="WP_317571802.1">
    <property type="nucleotide sequence ID" value="NZ_JAWLKA010000047.1"/>
</dbReference>
<name>A0ABU4CTC4_RHOJO</name>
<proteinExistence type="predicted"/>
<gene>
    <name evidence="3" type="ORF">R3Q59_40810</name>
</gene>
<keyword evidence="1 3" id="KW-0560">Oxidoreductase</keyword>
<feature type="domain" description="FAD dependent oxidoreductase" evidence="2">
    <location>
        <begin position="8"/>
        <end position="348"/>
    </location>
</feature>
<dbReference type="Pfam" id="PF01266">
    <property type="entry name" value="DAO"/>
    <property type="match status" value="1"/>
</dbReference>
<dbReference type="GO" id="GO:0016491">
    <property type="term" value="F:oxidoreductase activity"/>
    <property type="evidence" value="ECO:0007669"/>
    <property type="project" value="UniProtKB-KW"/>
</dbReference>
<accession>A0ABU4CTC4</accession>
<evidence type="ECO:0000259" key="2">
    <source>
        <dbReference type="Pfam" id="PF01266"/>
    </source>
</evidence>
<dbReference type="EMBL" id="JAWLKA010000047">
    <property type="protein sequence ID" value="MDV6286820.1"/>
    <property type="molecule type" value="Genomic_DNA"/>
</dbReference>
<reference evidence="3 4" key="1">
    <citation type="submission" date="2023-10" db="EMBL/GenBank/DDBJ databases">
        <title>Development of a sustainable strategy for remediation of hydrocarbon-contaminated territories based on the waste exchange concept.</title>
        <authorList>
            <person name="Krivoruchko A."/>
        </authorList>
    </citation>
    <scope>NUCLEOTIDE SEQUENCE [LARGE SCALE GENOMIC DNA]</scope>
    <source>
        <strain evidence="3 4">IEGM 60</strain>
    </source>
</reference>
<comment type="caution">
    <text evidence="3">The sequence shown here is derived from an EMBL/GenBank/DDBJ whole genome shotgun (WGS) entry which is preliminary data.</text>
</comment>
<keyword evidence="4" id="KW-1185">Reference proteome</keyword>
<sequence length="374" mass="39113">MTAESSPRVVVLGGGVLGASAAVELRRKGADVVLVPGGRGASYRSFSWLNSFGTHSAEYHRLRLRGIDRYRSRFGPDAGVPWLSFGGAYHAVTPQRFDELAAHFATSEYRFEEVAAEDLVAAEPRVQRSALEGTRIVHTVGEGWVDLPALIDHLRLQFTGSGGTVLDGVDPVLARIRVSGDAVTGVGWDDGPALGADVVVQATGAFVPLAVRDLGVEIGTRSNPALLITTTAFDHSLGSVIRTPSVGVRPAFDGGVVVHADWADAEVRVQGDSYAIDEDVAVRLLAAVTDVLVVDGPLRAGFVGVGARPVPADGLPVVGPLAGLPGYRLLFSHSGATLGLVLGELTAEEIVDGTDSALLAPFRPDRLVTHPATS</sequence>